<accession>A0A7I7X0F9</accession>
<protein>
    <submittedName>
        <fullName evidence="1">Endonuclease</fullName>
    </submittedName>
</protein>
<dbReference type="Proteomes" id="UP000467260">
    <property type="component" value="Chromosome"/>
</dbReference>
<sequence>MAVDLDQFYDMFADWAMGHGGASAAADRFLSVGVIDESQAALLVKRFQERVQKVMQGGPIIKPKHEDSWYPGALETDQCWGAFRQQLIEKGRGNQIDALNEASDTIVRLTPDPSGEPRSARGLVVGHIQSGKTTNFTAVAAKLADRKYRMVIVLAGIHNSLRKQTQDRLIKNLTAKVPGRWFTITGVDGDFDLTRLGDDSKKPGKQDAVAYLSAHGQTSLLVVKKNAAVLRKLHLWLNKPSARDVLQTAQVLVIDDEADQASIETNTINPLIRQILGLFSRGTYIGYTATPFANVFIDPSDSDDLYPRDFIYPLPQPENYFGSSTLFGRDVPDLDQDDEQGLDMIRIIPDEDEFLLRPRGRADLDDFYPVVTHELRSAIRWFVLATAARWRRGDRGDSSMLIHTSFQTSVHEKFAPVIDAELKRLLASLISADPAVLDELRSLWTFESSRVPAEQFNLTPLTFDEIGPFLHAVVDDCRIIIDNSKSEARLQYDEEESYTVIAIGGNTLSRGITLEGLVSSVFLRPTNTYDTLLQMGRWFGFRVGYEDLPRIWMTDDLRRAFRHLALVEHEMRQDMAVYELQGITPMEAAVRIRTHPALRVTAKMGAARPNRISYSGARLQTRFYRRWNEPWLANNWRAGERLVAAAMRHSQPEPLANGGVVLRNVKVNDVRSFLEEYDIVPDQADMSTEQLLQYIEHQNALDDPKLVRWNVAVIGGSGEDVQLAGLTVPSSIRAPYKGSGEVADIKTLMSKVDLVVDVDGLSSTEARSMTEAELKERRIEAPELRGKGLLVLYPLDRIGKPHSDRSAGVREPMNASSNPLGLALVFPKTSYSDSERDAVQMTHVAVDLATFPEEVDTDAEVYGARR</sequence>
<dbReference type="InterPro" id="IPR018310">
    <property type="entry name" value="Put_endonuclease_Z1-dom"/>
</dbReference>
<evidence type="ECO:0000313" key="2">
    <source>
        <dbReference type="Proteomes" id="UP000467260"/>
    </source>
</evidence>
<dbReference type="SUPFAM" id="SSF52540">
    <property type="entry name" value="P-loop containing nucleoside triphosphate hydrolases"/>
    <property type="match status" value="1"/>
</dbReference>
<dbReference type="KEGG" id="mhib:MHIB_01460"/>
<dbReference type="RefSeq" id="WP_085136708.1">
    <property type="nucleotide sequence ID" value="NZ_AP022609.1"/>
</dbReference>
<dbReference type="Gene3D" id="3.40.50.300">
    <property type="entry name" value="P-loop containing nucleotide triphosphate hydrolases"/>
    <property type="match status" value="1"/>
</dbReference>
<keyword evidence="2" id="KW-1185">Reference proteome</keyword>
<dbReference type="Pfam" id="PF10593">
    <property type="entry name" value="Z1"/>
    <property type="match status" value="1"/>
</dbReference>
<evidence type="ECO:0000313" key="1">
    <source>
        <dbReference type="EMBL" id="BBZ21728.1"/>
    </source>
</evidence>
<dbReference type="OrthoDB" id="436461at2"/>
<gene>
    <name evidence="1" type="ORF">MHIB_01460</name>
</gene>
<name>A0A7I7X0F9_9MYCO</name>
<reference evidence="1 2" key="1">
    <citation type="journal article" date="2019" name="Emerg. Microbes Infect.">
        <title>Comprehensive subspecies identification of 175 nontuberculous mycobacteria species based on 7547 genomic profiles.</title>
        <authorList>
            <person name="Matsumoto Y."/>
            <person name="Kinjo T."/>
            <person name="Motooka D."/>
            <person name="Nabeya D."/>
            <person name="Jung N."/>
            <person name="Uechi K."/>
            <person name="Horii T."/>
            <person name="Iida T."/>
            <person name="Fujita J."/>
            <person name="Nakamura S."/>
        </authorList>
    </citation>
    <scope>NUCLEOTIDE SEQUENCE [LARGE SCALE GENOMIC DNA]</scope>
    <source>
        <strain evidence="1 2">JCM 13571</strain>
    </source>
</reference>
<organism evidence="1 2">
    <name type="scientific">Mycolicibacter hiberniae</name>
    <dbReference type="NCBI Taxonomy" id="29314"/>
    <lineage>
        <taxon>Bacteria</taxon>
        <taxon>Bacillati</taxon>
        <taxon>Actinomycetota</taxon>
        <taxon>Actinomycetes</taxon>
        <taxon>Mycobacteriales</taxon>
        <taxon>Mycobacteriaceae</taxon>
        <taxon>Mycolicibacter</taxon>
    </lineage>
</organism>
<keyword evidence="1" id="KW-0378">Hydrolase</keyword>
<keyword evidence="1" id="KW-0255">Endonuclease</keyword>
<dbReference type="InterPro" id="IPR027417">
    <property type="entry name" value="P-loop_NTPase"/>
</dbReference>
<dbReference type="EMBL" id="AP022609">
    <property type="protein sequence ID" value="BBZ21728.1"/>
    <property type="molecule type" value="Genomic_DNA"/>
</dbReference>
<dbReference type="GO" id="GO:0004519">
    <property type="term" value="F:endonuclease activity"/>
    <property type="evidence" value="ECO:0007669"/>
    <property type="project" value="UniProtKB-KW"/>
</dbReference>
<proteinExistence type="predicted"/>
<dbReference type="AlphaFoldDB" id="A0A7I7X0F9"/>
<keyword evidence="1" id="KW-0540">Nuclease</keyword>